<dbReference type="WBParaSite" id="SPAL_0001754900.1">
    <property type="protein sequence ID" value="SPAL_0001754900.1"/>
    <property type="gene ID" value="SPAL_0001754900"/>
</dbReference>
<accession>A0A0N5CI92</accession>
<dbReference type="AlphaFoldDB" id="A0A0N5CI92"/>
<dbReference type="Proteomes" id="UP000046392">
    <property type="component" value="Unplaced"/>
</dbReference>
<sequence>MEFVNNLLKKVNKIDIPKDPNCRTVDSGHHNFRRDFVRSSHVTVLNGNVKLTCVLDINAIVYSIIIKNNSEIINMVKTIKTKKSCAGGIVIQNNYLPINSNSTTFFNILQADMCQASLGRNNQCTAMSSAALIMACIKSPLNWDKSDINNVLNQGNILYERSVNHLRSTNDPIDSRGYLSVTNIIRETTLFNRKITFSTASCYSFVGRGMTVSRDEMVFGYTEEKKSFKLAGIATI</sequence>
<keyword evidence="1" id="KW-1185">Reference proteome</keyword>
<proteinExistence type="predicted"/>
<protein>
    <submittedName>
        <fullName evidence="2">Cysteine protease</fullName>
    </submittedName>
</protein>
<evidence type="ECO:0000313" key="2">
    <source>
        <dbReference type="WBParaSite" id="SPAL_0001754900.1"/>
    </source>
</evidence>
<evidence type="ECO:0000313" key="1">
    <source>
        <dbReference type="Proteomes" id="UP000046392"/>
    </source>
</evidence>
<reference evidence="2" key="1">
    <citation type="submission" date="2017-02" db="UniProtKB">
        <authorList>
            <consortium name="WormBaseParasite"/>
        </authorList>
    </citation>
    <scope>IDENTIFICATION</scope>
</reference>
<dbReference type="Gene3D" id="3.90.70.120">
    <property type="match status" value="1"/>
</dbReference>
<organism evidence="1 2">
    <name type="scientific">Strongyloides papillosus</name>
    <name type="common">Intestinal threadworm</name>
    <dbReference type="NCBI Taxonomy" id="174720"/>
    <lineage>
        <taxon>Eukaryota</taxon>
        <taxon>Metazoa</taxon>
        <taxon>Ecdysozoa</taxon>
        <taxon>Nematoda</taxon>
        <taxon>Chromadorea</taxon>
        <taxon>Rhabditida</taxon>
        <taxon>Tylenchina</taxon>
        <taxon>Panagrolaimomorpha</taxon>
        <taxon>Strongyloidoidea</taxon>
        <taxon>Strongyloididae</taxon>
        <taxon>Strongyloides</taxon>
    </lineage>
</organism>
<name>A0A0N5CI92_STREA</name>